<feature type="transmembrane region" description="Helical" evidence="8">
    <location>
        <begin position="76"/>
        <end position="95"/>
    </location>
</feature>
<evidence type="ECO:0000313" key="11">
    <source>
        <dbReference type="Proteomes" id="UP001165489"/>
    </source>
</evidence>
<keyword evidence="3 7" id="KW-0813">Transport</keyword>
<dbReference type="NCBIfam" id="TIGR00879">
    <property type="entry name" value="SP"/>
    <property type="match status" value="1"/>
</dbReference>
<feature type="transmembrane region" description="Helical" evidence="8">
    <location>
        <begin position="181"/>
        <end position="203"/>
    </location>
</feature>
<keyword evidence="11" id="KW-1185">Reference proteome</keyword>
<dbReference type="PANTHER" id="PTHR48020">
    <property type="entry name" value="PROTON MYO-INOSITOL COTRANSPORTER"/>
    <property type="match status" value="1"/>
</dbReference>
<dbReference type="Pfam" id="PF00083">
    <property type="entry name" value="Sugar_tr"/>
    <property type="match status" value="1"/>
</dbReference>
<feature type="transmembrane region" description="Helical" evidence="8">
    <location>
        <begin position="392"/>
        <end position="410"/>
    </location>
</feature>
<feature type="transmembrane region" description="Helical" evidence="8">
    <location>
        <begin position="295"/>
        <end position="316"/>
    </location>
</feature>
<dbReference type="PROSITE" id="PS00216">
    <property type="entry name" value="SUGAR_TRANSPORT_1"/>
    <property type="match status" value="1"/>
</dbReference>
<keyword evidence="4 8" id="KW-0812">Transmembrane</keyword>
<evidence type="ECO:0000256" key="5">
    <source>
        <dbReference type="ARBA" id="ARBA00022989"/>
    </source>
</evidence>
<evidence type="ECO:0000256" key="7">
    <source>
        <dbReference type="RuleBase" id="RU003346"/>
    </source>
</evidence>
<dbReference type="PROSITE" id="PS50850">
    <property type="entry name" value="MFS"/>
    <property type="match status" value="1"/>
</dbReference>
<comment type="similarity">
    <text evidence="2 7">Belongs to the major facilitator superfamily. Sugar transporter (TC 2.A.1.1) family.</text>
</comment>
<dbReference type="PRINTS" id="PR00171">
    <property type="entry name" value="SUGRTRNSPORT"/>
</dbReference>
<evidence type="ECO:0000256" key="8">
    <source>
        <dbReference type="SAM" id="Phobius"/>
    </source>
</evidence>
<evidence type="ECO:0000256" key="3">
    <source>
        <dbReference type="ARBA" id="ARBA00022448"/>
    </source>
</evidence>
<comment type="caution">
    <text evidence="10">The sequence shown here is derived from an EMBL/GenBank/DDBJ whole genome shotgun (WGS) entry which is preliminary data.</text>
</comment>
<dbReference type="Gene3D" id="1.20.1250.20">
    <property type="entry name" value="MFS general substrate transporter like domains"/>
    <property type="match status" value="2"/>
</dbReference>
<gene>
    <name evidence="10" type="ORF">MM239_06795</name>
</gene>
<evidence type="ECO:0000256" key="4">
    <source>
        <dbReference type="ARBA" id="ARBA00022692"/>
    </source>
</evidence>
<evidence type="ECO:0000256" key="6">
    <source>
        <dbReference type="ARBA" id="ARBA00023136"/>
    </source>
</evidence>
<dbReference type="InterPro" id="IPR003663">
    <property type="entry name" value="Sugar/inositol_transpt"/>
</dbReference>
<dbReference type="EMBL" id="JAKZGP010000012">
    <property type="protein sequence ID" value="MCH7409094.1"/>
    <property type="molecule type" value="Genomic_DNA"/>
</dbReference>
<feature type="transmembrane region" description="Helical" evidence="8">
    <location>
        <begin position="12"/>
        <end position="35"/>
    </location>
</feature>
<feature type="transmembrane region" description="Helical" evidence="8">
    <location>
        <begin position="134"/>
        <end position="152"/>
    </location>
</feature>
<name>A0ABS9UY69_9BACT</name>
<feature type="transmembrane region" description="Helical" evidence="8">
    <location>
        <begin position="262"/>
        <end position="283"/>
    </location>
</feature>
<evidence type="ECO:0000256" key="2">
    <source>
        <dbReference type="ARBA" id="ARBA00010992"/>
    </source>
</evidence>
<proteinExistence type="inferred from homology"/>
<dbReference type="SUPFAM" id="SSF103473">
    <property type="entry name" value="MFS general substrate transporter"/>
    <property type="match status" value="1"/>
</dbReference>
<feature type="transmembrane region" description="Helical" evidence="8">
    <location>
        <begin position="354"/>
        <end position="380"/>
    </location>
</feature>
<dbReference type="RefSeq" id="WP_241347453.1">
    <property type="nucleotide sequence ID" value="NZ_JAKZGP010000012.1"/>
</dbReference>
<accession>A0ABS9UY69</accession>
<dbReference type="InterPro" id="IPR020846">
    <property type="entry name" value="MFS_dom"/>
</dbReference>
<evidence type="ECO:0000256" key="1">
    <source>
        <dbReference type="ARBA" id="ARBA00004141"/>
    </source>
</evidence>
<keyword evidence="5 8" id="KW-1133">Transmembrane helix</keyword>
<feature type="domain" description="Major facilitator superfamily (MFS) profile" evidence="9">
    <location>
        <begin position="10"/>
        <end position="446"/>
    </location>
</feature>
<protein>
    <submittedName>
        <fullName evidence="10">Sugar porter family MFS transporter</fullName>
    </submittedName>
</protein>
<dbReference type="InterPro" id="IPR005829">
    <property type="entry name" value="Sugar_transporter_CS"/>
</dbReference>
<dbReference type="InterPro" id="IPR050814">
    <property type="entry name" value="Myo-inositol_Transporter"/>
</dbReference>
<keyword evidence="6 8" id="KW-0472">Membrane</keyword>
<dbReference type="PROSITE" id="PS00217">
    <property type="entry name" value="SUGAR_TRANSPORT_2"/>
    <property type="match status" value="1"/>
</dbReference>
<dbReference type="PANTHER" id="PTHR48020:SF12">
    <property type="entry name" value="PROTON MYO-INOSITOL COTRANSPORTER"/>
    <property type="match status" value="1"/>
</dbReference>
<evidence type="ECO:0000259" key="9">
    <source>
        <dbReference type="PROSITE" id="PS50850"/>
    </source>
</evidence>
<dbReference type="Proteomes" id="UP001165489">
    <property type="component" value="Unassembled WGS sequence"/>
</dbReference>
<dbReference type="InterPro" id="IPR036259">
    <property type="entry name" value="MFS_trans_sf"/>
</dbReference>
<organism evidence="10 11">
    <name type="scientific">Belliella filtrata</name>
    <dbReference type="NCBI Taxonomy" id="2923435"/>
    <lineage>
        <taxon>Bacteria</taxon>
        <taxon>Pseudomonadati</taxon>
        <taxon>Bacteroidota</taxon>
        <taxon>Cytophagia</taxon>
        <taxon>Cytophagales</taxon>
        <taxon>Cyclobacteriaceae</taxon>
        <taxon>Belliella</taxon>
    </lineage>
</organism>
<sequence>MERRLYIGKITFISSLGGLLFGFDMAVISGVLPFVQTQFDLSPSQEGWFVSSALLGAVMGVGLSGELCDRFGRRSLLFIAAILFLLSAIVSTVLPTFTLLIIARILGGIGVGMASNAVPLYLSEIAPLKIRGRLVTCYQLAITFGILLAYLTNSGMLKLSGSFSDSSINESYLGYIFKDEVWRGMFSVEIIPATLFLIGLVLVPESPRWLLQQGRVKEAIATFSKLKDGSEMKQDLEELDVQKNDGINAYKTLFSKRLRRPLLIGVLLPLFSQFSGINAIIYYGPSILKDAGVSLNNALIGQIVLGTVNMLFTFIAVWKVDSLGRRPLYLVGSMCASISLFVTGYCFYEGMTQSLLLLLSATIFLASFAFSIGPLKFVIASEIFPDAIRGRALALSIMVMWIADTIVGQLTPIMFSTLGTSGAFWVFASFCLIAFIVVSKMVSETKGKSLEEIQEIYVDHKDENT</sequence>
<evidence type="ECO:0000313" key="10">
    <source>
        <dbReference type="EMBL" id="MCH7409094.1"/>
    </source>
</evidence>
<dbReference type="InterPro" id="IPR005828">
    <property type="entry name" value="MFS_sugar_transport-like"/>
</dbReference>
<comment type="subcellular location">
    <subcellularLocation>
        <location evidence="1">Membrane</location>
        <topology evidence="1">Multi-pass membrane protein</topology>
    </subcellularLocation>
</comment>
<feature type="transmembrane region" description="Helical" evidence="8">
    <location>
        <begin position="422"/>
        <end position="442"/>
    </location>
</feature>
<feature type="transmembrane region" description="Helical" evidence="8">
    <location>
        <begin position="47"/>
        <end position="64"/>
    </location>
</feature>
<feature type="transmembrane region" description="Helical" evidence="8">
    <location>
        <begin position="101"/>
        <end position="122"/>
    </location>
</feature>
<reference evidence="10" key="1">
    <citation type="submission" date="2022-03" db="EMBL/GenBank/DDBJ databases">
        <title>De novo assembled genomes of Belliella spp. (Cyclobacteriaceae) strains.</title>
        <authorList>
            <person name="Szabo A."/>
            <person name="Korponai K."/>
            <person name="Felfoldi T."/>
        </authorList>
    </citation>
    <scope>NUCLEOTIDE SEQUENCE</scope>
    <source>
        <strain evidence="10">DSM 111904</strain>
    </source>
</reference>
<feature type="transmembrane region" description="Helical" evidence="8">
    <location>
        <begin position="328"/>
        <end position="348"/>
    </location>
</feature>